<name>A0ABP6AVH9_9ACTN</name>
<sequence>MPLSRTPVVQLAGCCAPCKRSRYRIRGGEIMKKAYEAPTLVRLGTFRKKTGLLQRSGNDRLILSKN</sequence>
<organism evidence="1 2">
    <name type="scientific">Streptomyces levis</name>
    <dbReference type="NCBI Taxonomy" id="285566"/>
    <lineage>
        <taxon>Bacteria</taxon>
        <taxon>Bacillati</taxon>
        <taxon>Actinomycetota</taxon>
        <taxon>Actinomycetes</taxon>
        <taxon>Kitasatosporales</taxon>
        <taxon>Streptomycetaceae</taxon>
        <taxon>Streptomyces</taxon>
    </lineage>
</organism>
<gene>
    <name evidence="1" type="ORF">GCM10010423_17720</name>
</gene>
<dbReference type="NCBIfam" id="NF033521">
    <property type="entry name" value="lasso_leader_L3"/>
    <property type="match status" value="1"/>
</dbReference>
<keyword evidence="2" id="KW-1185">Reference proteome</keyword>
<dbReference type="Pfam" id="PF19397">
    <property type="entry name" value="DUF5972"/>
    <property type="match status" value="1"/>
</dbReference>
<reference evidence="2" key="1">
    <citation type="journal article" date="2019" name="Int. J. Syst. Evol. Microbiol.">
        <title>The Global Catalogue of Microorganisms (GCM) 10K type strain sequencing project: providing services to taxonomists for standard genome sequencing and annotation.</title>
        <authorList>
            <consortium name="The Broad Institute Genomics Platform"/>
            <consortium name="The Broad Institute Genome Sequencing Center for Infectious Disease"/>
            <person name="Wu L."/>
            <person name="Ma J."/>
        </authorList>
    </citation>
    <scope>NUCLEOTIDE SEQUENCE [LARGE SCALE GENOMIC DNA]</scope>
    <source>
        <strain evidence="2">JCM 6924</strain>
    </source>
</reference>
<accession>A0ABP6AVH9</accession>
<evidence type="ECO:0000313" key="2">
    <source>
        <dbReference type="Proteomes" id="UP001501095"/>
    </source>
</evidence>
<dbReference type="EMBL" id="BAAATM010000005">
    <property type="protein sequence ID" value="GAA2524653.1"/>
    <property type="molecule type" value="Genomic_DNA"/>
</dbReference>
<dbReference type="InterPro" id="IPR046015">
    <property type="entry name" value="DUF5972"/>
</dbReference>
<proteinExistence type="predicted"/>
<comment type="caution">
    <text evidence="1">The sequence shown here is derived from an EMBL/GenBank/DDBJ whole genome shotgun (WGS) entry which is preliminary data.</text>
</comment>
<protein>
    <submittedName>
        <fullName evidence="1">Uncharacterized protein</fullName>
    </submittedName>
</protein>
<dbReference type="Proteomes" id="UP001501095">
    <property type="component" value="Unassembled WGS sequence"/>
</dbReference>
<evidence type="ECO:0000313" key="1">
    <source>
        <dbReference type="EMBL" id="GAA2524653.1"/>
    </source>
</evidence>